<dbReference type="InterPro" id="IPR035810">
    <property type="entry name" value="PEBP_euk"/>
</dbReference>
<gene>
    <name evidence="1" type="ORF">LTR84_011317</name>
</gene>
<organism evidence="1 2">
    <name type="scientific">Exophiala bonariae</name>
    <dbReference type="NCBI Taxonomy" id="1690606"/>
    <lineage>
        <taxon>Eukaryota</taxon>
        <taxon>Fungi</taxon>
        <taxon>Dikarya</taxon>
        <taxon>Ascomycota</taxon>
        <taxon>Pezizomycotina</taxon>
        <taxon>Eurotiomycetes</taxon>
        <taxon>Chaetothyriomycetidae</taxon>
        <taxon>Chaetothyriales</taxon>
        <taxon>Herpotrichiellaceae</taxon>
        <taxon>Exophiala</taxon>
    </lineage>
</organism>
<dbReference type="SUPFAM" id="SSF49777">
    <property type="entry name" value="PEBP-like"/>
    <property type="match status" value="1"/>
</dbReference>
<keyword evidence="2" id="KW-1185">Reference proteome</keyword>
<evidence type="ECO:0008006" key="3">
    <source>
        <dbReference type="Google" id="ProtNLM"/>
    </source>
</evidence>
<dbReference type="EMBL" id="JAVRRD010000053">
    <property type="protein sequence ID" value="KAK5044367.1"/>
    <property type="molecule type" value="Genomic_DNA"/>
</dbReference>
<dbReference type="GO" id="GO:0030162">
    <property type="term" value="P:regulation of proteolysis"/>
    <property type="evidence" value="ECO:0007669"/>
    <property type="project" value="TreeGrafter"/>
</dbReference>
<dbReference type="GO" id="GO:0030414">
    <property type="term" value="F:peptidase inhibitor activity"/>
    <property type="evidence" value="ECO:0007669"/>
    <property type="project" value="TreeGrafter"/>
</dbReference>
<sequence>MSLIAYVEQYIKLAKSDATKTLGLRVGGKDIVAGDYLPLSEAVSVPEISLTTDDPAGRYVTVCVDLDGPYPSFPFLSPILHWVQSDLQASRSTKALTTEKPFIANYIGPGPPPGSSPHRYVFLLYNQPEEFDLKLYAPPGGKEYGNMARMRYDLAAFEEKAKLGKPIAVNYFTSN</sequence>
<dbReference type="AlphaFoldDB" id="A0AAV9MUN3"/>
<reference evidence="1 2" key="1">
    <citation type="submission" date="2023-08" db="EMBL/GenBank/DDBJ databases">
        <title>Black Yeasts Isolated from many extreme environments.</title>
        <authorList>
            <person name="Coleine C."/>
            <person name="Stajich J.E."/>
            <person name="Selbmann L."/>
        </authorList>
    </citation>
    <scope>NUCLEOTIDE SEQUENCE [LARGE SCALE GENOMIC DNA]</scope>
    <source>
        <strain evidence="1 2">CCFEE 5792</strain>
    </source>
</reference>
<dbReference type="PANTHER" id="PTHR11362:SF78">
    <property type="entry name" value="PROTEASE INHIBITOR"/>
    <property type="match status" value="1"/>
</dbReference>
<dbReference type="InterPro" id="IPR036610">
    <property type="entry name" value="PEBP-like_sf"/>
</dbReference>
<comment type="caution">
    <text evidence="1">The sequence shown here is derived from an EMBL/GenBank/DDBJ whole genome shotgun (WGS) entry which is preliminary data.</text>
</comment>
<dbReference type="GO" id="GO:0046578">
    <property type="term" value="P:regulation of Ras protein signal transduction"/>
    <property type="evidence" value="ECO:0007669"/>
    <property type="project" value="TreeGrafter"/>
</dbReference>
<dbReference type="GeneID" id="89979471"/>
<accession>A0AAV9MUN3</accession>
<dbReference type="PANTHER" id="PTHR11362">
    <property type="entry name" value="PHOSPHATIDYLETHANOLAMINE-BINDING PROTEIN"/>
    <property type="match status" value="1"/>
</dbReference>
<evidence type="ECO:0000313" key="2">
    <source>
        <dbReference type="Proteomes" id="UP001358417"/>
    </source>
</evidence>
<dbReference type="RefSeq" id="XP_064700036.1">
    <property type="nucleotide sequence ID" value="XM_064854850.1"/>
</dbReference>
<dbReference type="CDD" id="cd00866">
    <property type="entry name" value="PEBP_euk"/>
    <property type="match status" value="1"/>
</dbReference>
<dbReference type="InterPro" id="IPR008914">
    <property type="entry name" value="PEBP"/>
</dbReference>
<protein>
    <recommendedName>
        <fullName evidence="3">YbhB/YbcL family Raf kinase inhibitor-like protein</fullName>
    </recommendedName>
</protein>
<dbReference type="Proteomes" id="UP001358417">
    <property type="component" value="Unassembled WGS sequence"/>
</dbReference>
<dbReference type="Pfam" id="PF01161">
    <property type="entry name" value="PBP"/>
    <property type="match status" value="1"/>
</dbReference>
<proteinExistence type="predicted"/>
<evidence type="ECO:0000313" key="1">
    <source>
        <dbReference type="EMBL" id="KAK5044367.1"/>
    </source>
</evidence>
<dbReference type="GO" id="GO:0005543">
    <property type="term" value="F:phospholipid binding"/>
    <property type="evidence" value="ECO:0007669"/>
    <property type="project" value="TreeGrafter"/>
</dbReference>
<dbReference type="Gene3D" id="3.90.280.10">
    <property type="entry name" value="PEBP-like"/>
    <property type="match status" value="1"/>
</dbReference>
<name>A0AAV9MUN3_9EURO</name>